<dbReference type="EMBL" id="CP113836">
    <property type="protein sequence ID" value="WAL63423.1"/>
    <property type="molecule type" value="Genomic_DNA"/>
</dbReference>
<dbReference type="Gene3D" id="3.40.50.150">
    <property type="entry name" value="Vaccinia Virus protein VP39"/>
    <property type="match status" value="1"/>
</dbReference>
<dbReference type="SUPFAM" id="SSF53335">
    <property type="entry name" value="S-adenosyl-L-methionine-dependent methyltransferases"/>
    <property type="match status" value="1"/>
</dbReference>
<dbReference type="InterPro" id="IPR013216">
    <property type="entry name" value="Methyltransf_11"/>
</dbReference>
<organism evidence="2 3">
    <name type="scientific">Amycolatopsis cynarae</name>
    <dbReference type="NCBI Taxonomy" id="2995223"/>
    <lineage>
        <taxon>Bacteria</taxon>
        <taxon>Bacillati</taxon>
        <taxon>Actinomycetota</taxon>
        <taxon>Actinomycetes</taxon>
        <taxon>Pseudonocardiales</taxon>
        <taxon>Pseudonocardiaceae</taxon>
        <taxon>Amycolatopsis</taxon>
    </lineage>
</organism>
<evidence type="ECO:0000313" key="3">
    <source>
        <dbReference type="Proteomes" id="UP001163203"/>
    </source>
</evidence>
<dbReference type="RefSeq" id="WP_268441390.1">
    <property type="nucleotide sequence ID" value="NZ_CP113836.1"/>
</dbReference>
<dbReference type="PANTHER" id="PTHR43591">
    <property type="entry name" value="METHYLTRANSFERASE"/>
    <property type="match status" value="1"/>
</dbReference>
<keyword evidence="2" id="KW-0489">Methyltransferase</keyword>
<evidence type="ECO:0000313" key="2">
    <source>
        <dbReference type="EMBL" id="WAL63423.1"/>
    </source>
</evidence>
<name>A0ABY7AV84_9PSEU</name>
<evidence type="ECO:0000259" key="1">
    <source>
        <dbReference type="Pfam" id="PF08241"/>
    </source>
</evidence>
<keyword evidence="2" id="KW-0808">Transferase</keyword>
<reference evidence="2" key="1">
    <citation type="submission" date="2022-11" db="EMBL/GenBank/DDBJ databases">
        <authorList>
            <person name="Mo P."/>
        </authorList>
    </citation>
    <scope>NUCLEOTIDE SEQUENCE</scope>
    <source>
        <strain evidence="2">HUAS 11-8</strain>
    </source>
</reference>
<dbReference type="InterPro" id="IPR029063">
    <property type="entry name" value="SAM-dependent_MTases_sf"/>
</dbReference>
<dbReference type="Proteomes" id="UP001163203">
    <property type="component" value="Chromosome"/>
</dbReference>
<dbReference type="Pfam" id="PF08241">
    <property type="entry name" value="Methyltransf_11"/>
    <property type="match status" value="1"/>
</dbReference>
<dbReference type="CDD" id="cd02440">
    <property type="entry name" value="AdoMet_MTases"/>
    <property type="match status" value="1"/>
</dbReference>
<accession>A0ABY7AV84</accession>
<dbReference type="GO" id="GO:0008168">
    <property type="term" value="F:methyltransferase activity"/>
    <property type="evidence" value="ECO:0007669"/>
    <property type="project" value="UniProtKB-KW"/>
</dbReference>
<dbReference type="PANTHER" id="PTHR43591:SF110">
    <property type="entry name" value="RHODANESE DOMAIN-CONTAINING PROTEIN"/>
    <property type="match status" value="1"/>
</dbReference>
<feature type="domain" description="Methyltransferase type 11" evidence="1">
    <location>
        <begin position="70"/>
        <end position="163"/>
    </location>
</feature>
<dbReference type="GO" id="GO:0032259">
    <property type="term" value="P:methylation"/>
    <property type="evidence" value="ECO:0007669"/>
    <property type="project" value="UniProtKB-KW"/>
</dbReference>
<sequence length="217" mass="24093">MTGADEFAPLRITYRTDVATTATNSQEAARIYDDWAEDYERRILSYGYSTPAVAAGFFGRYVAPGAGAVLDAGAGTGMMGQVLAPLGYHDITGIDISENMLKVAREKGAYRDLRRMELGRRLDFPDRTFAAVVSTGVFAAGHAPPESFTELVRVSRSGGCVIFSVRTDVYVEGGFRERQDALEREGKWRLLETSEPFSHLRYEDPGLKVRIFAYRVR</sequence>
<protein>
    <submittedName>
        <fullName evidence="2">Class I SAM-dependent methyltransferase</fullName>
    </submittedName>
</protein>
<keyword evidence="3" id="KW-1185">Reference proteome</keyword>
<gene>
    <name evidence="2" type="ORF">ORV05_20650</name>
</gene>
<proteinExistence type="predicted"/>